<dbReference type="InterPro" id="IPR050261">
    <property type="entry name" value="FrsA_esterase"/>
</dbReference>
<dbReference type="PANTHER" id="PTHR22946">
    <property type="entry name" value="DIENELACTONE HYDROLASE DOMAIN-CONTAINING PROTEIN-RELATED"/>
    <property type="match status" value="1"/>
</dbReference>
<proteinExistence type="predicted"/>
<evidence type="ECO:0000259" key="2">
    <source>
        <dbReference type="Pfam" id="PF01738"/>
    </source>
</evidence>
<dbReference type="Gene3D" id="3.40.50.1820">
    <property type="entry name" value="alpha/beta hydrolase"/>
    <property type="match status" value="1"/>
</dbReference>
<keyword evidence="1" id="KW-0732">Signal</keyword>
<evidence type="ECO:0000256" key="1">
    <source>
        <dbReference type="SAM" id="SignalP"/>
    </source>
</evidence>
<dbReference type="SUPFAM" id="SSF53474">
    <property type="entry name" value="alpha/beta-Hydrolases"/>
    <property type="match status" value="1"/>
</dbReference>
<feature type="domain" description="Dienelactone hydrolase" evidence="2">
    <location>
        <begin position="170"/>
        <end position="281"/>
    </location>
</feature>
<reference evidence="3 4" key="1">
    <citation type="journal article" date="2022" name="Syst. Appl. Microbiol.">
        <title>Rhodopirellula aestuarii sp. nov., a novel member of the genus Rhodopirellula isolated from brackish sediments collected in the Tagus River estuary, Portugal.</title>
        <authorList>
            <person name="Vitorino I.R."/>
            <person name="Klimek D."/>
            <person name="Calusinska M."/>
            <person name="Lobo-da-Cunha A."/>
            <person name="Vasconcelos V."/>
            <person name="Lage O.M."/>
        </authorList>
    </citation>
    <scope>NUCLEOTIDE SEQUENCE [LARGE SCALE GENOMIC DNA]</scope>
    <source>
        <strain evidence="3 4">ICT_H3.1</strain>
    </source>
</reference>
<comment type="caution">
    <text evidence="3">The sequence shown here is derived from an EMBL/GenBank/DDBJ whole genome shotgun (WGS) entry which is preliminary data.</text>
</comment>
<dbReference type="GO" id="GO:0016787">
    <property type="term" value="F:hydrolase activity"/>
    <property type="evidence" value="ECO:0007669"/>
    <property type="project" value="UniProtKB-KW"/>
</dbReference>
<dbReference type="RefSeq" id="WP_250933183.1">
    <property type="nucleotide sequence ID" value="NZ_JAMQBK010000112.1"/>
</dbReference>
<keyword evidence="4" id="KW-1185">Reference proteome</keyword>
<accession>A0ABT0UFK9</accession>
<keyword evidence="3" id="KW-0378">Hydrolase</keyword>
<dbReference type="InterPro" id="IPR002925">
    <property type="entry name" value="Dienelactn_hydro"/>
</dbReference>
<dbReference type="Pfam" id="PF01738">
    <property type="entry name" value="DLH"/>
    <property type="match status" value="1"/>
</dbReference>
<evidence type="ECO:0000313" key="3">
    <source>
        <dbReference type="EMBL" id="MCM2374906.1"/>
    </source>
</evidence>
<gene>
    <name evidence="3" type="ORF">NB063_30150</name>
</gene>
<name>A0ABT0UFK9_9BACT</name>
<protein>
    <submittedName>
        <fullName evidence="3">Dienelactone hydrolase family protein</fullName>
    </submittedName>
</protein>
<dbReference type="Proteomes" id="UP001202961">
    <property type="component" value="Unassembled WGS sequence"/>
</dbReference>
<dbReference type="EMBL" id="JAMQBK010000112">
    <property type="protein sequence ID" value="MCM2374906.1"/>
    <property type="molecule type" value="Genomic_DNA"/>
</dbReference>
<feature type="signal peptide" evidence="1">
    <location>
        <begin position="1"/>
        <end position="18"/>
    </location>
</feature>
<organism evidence="3 4">
    <name type="scientific">Aporhodopirellula aestuarii</name>
    <dbReference type="NCBI Taxonomy" id="2950107"/>
    <lineage>
        <taxon>Bacteria</taxon>
        <taxon>Pseudomonadati</taxon>
        <taxon>Planctomycetota</taxon>
        <taxon>Planctomycetia</taxon>
        <taxon>Pirellulales</taxon>
        <taxon>Pirellulaceae</taxon>
        <taxon>Aporhodopirellula</taxon>
    </lineage>
</organism>
<feature type="chain" id="PRO_5045523762" evidence="1">
    <location>
        <begin position="19"/>
        <end position="772"/>
    </location>
</feature>
<dbReference type="InterPro" id="IPR029058">
    <property type="entry name" value="AB_hydrolase_fold"/>
</dbReference>
<sequence>MIARTPLLLMSTLLAAMALPQEALPQTMTPPEIWAGYDPRAEPLDEEVLKTWTEDGVAYKEVYFNGEQLDGDYVRIYGIYAAPVGGKNLPAIVHIHGGGQTVNKYWLKELTSRGYAVLTFNWGGKWPGRERYTLWNDVPNGNHKDRVGHQITLPTPRSDSYYLWTQASMRAITYLENQSEVAPEKIGAFGVSMGGAIMWNLAFDPRIKAGCAIYGVGWNTYRHYDPRFAIGHPGHTPSDNDLRWRASLAPEASAPYVKFPMLFLSGSNDHHGDMDRAGDTLERIPEGVPRCWALTPRFRHHIGADFVEDLPLWMDVHLKNEGVWPENPLTQLSLGSDGVPVLTLNPDRPQEVRQIEVYYALENPFSVNRNWRTVTVENRDGSVMARTSVMNADKYLFAFANITYASGAVISSPLLAVIPSSLGEVTTTAAPSRKFYDGSDGLDGWVCSSPGTDPIPALARTPLKVATGPNGLSGFTTYERGSPFTYAPGDPEFRAPRGASLSFDIKTTTGESFAVKLHKNYRVLDSGTWSSTVNVDPNEGWQTVTLDGDSFIDEKTGTPLGDSINETNVLELALEKGTVWQDKEILFSNFRWVGGEYVPHVHAYRDTTKHADVETHSSDDAADLVDHEAVKSESLIENAAFHSENIYRIEPGGFRKGAVLWTDRPYRVTAAPAELDGADLIQTPMVDRSNGNSDLVTFRVQKNCTVYVGMKESDKHPAWISGWEKTDWVVEAGNRMVCYRKTFDAGRTVVLGGGRGLQAMYTVVIKEPSSQR</sequence>
<evidence type="ECO:0000313" key="4">
    <source>
        <dbReference type="Proteomes" id="UP001202961"/>
    </source>
</evidence>